<sequence length="283" mass="30116">MLPKIVGGGPRALPDDVRLDLMLVEHRISTMAPPYCAISPVGETAAIVSHEMTRRLSGRRPSAGRSAADTMWNSAASVARPAHRESGRRKDPQQLAFRIRRASGADLDAAASTLVAAFDSYAWTRWSIPQDDYENRLAQLQRMYLGYALDEGIVLVDDEDRGVIALLPPDVSAPSADFQERVAELHGERLEAVAAVDIPPHPAGAWNLATVGVHPRSQGVGLGAALVHAGVSAAREVDPGAGVALETSDLRNVGLYERAGFTVTATTVIVDGPVVYSMQSVAP</sequence>
<accession>A0A7I7XSX8</accession>
<dbReference type="Proteomes" id="UP000466931">
    <property type="component" value="Chromosome"/>
</dbReference>
<dbReference type="InterPro" id="IPR000182">
    <property type="entry name" value="GNAT_dom"/>
</dbReference>
<dbReference type="EMBL" id="AP022612">
    <property type="protein sequence ID" value="BBZ32183.1"/>
    <property type="molecule type" value="Genomic_DNA"/>
</dbReference>
<evidence type="ECO:0000256" key="1">
    <source>
        <dbReference type="SAM" id="MobiDB-lite"/>
    </source>
</evidence>
<evidence type="ECO:0000313" key="3">
    <source>
        <dbReference type="EMBL" id="BBZ32183.1"/>
    </source>
</evidence>
<dbReference type="PANTHER" id="PTHR42791">
    <property type="entry name" value="GNAT FAMILY ACETYLTRANSFERASE"/>
    <property type="match status" value="1"/>
</dbReference>
<dbReference type="PROSITE" id="PS51186">
    <property type="entry name" value="GNAT"/>
    <property type="match status" value="1"/>
</dbReference>
<reference evidence="3" key="2">
    <citation type="submission" date="2020-02" db="EMBL/GenBank/DDBJ databases">
        <authorList>
            <person name="Matsumoto Y."/>
            <person name="Motooka D."/>
            <person name="Nakamura S."/>
        </authorList>
    </citation>
    <scope>NUCLEOTIDE SEQUENCE</scope>
    <source>
        <strain evidence="3">JCM 13671</strain>
    </source>
</reference>
<dbReference type="RefSeq" id="WP_234812995.1">
    <property type="nucleotide sequence ID" value="NZ_AP022612.1"/>
</dbReference>
<evidence type="ECO:0000313" key="4">
    <source>
        <dbReference type="Proteomes" id="UP000466931"/>
    </source>
</evidence>
<dbReference type="AlphaFoldDB" id="A0A7I7XSX8"/>
<dbReference type="PANTHER" id="PTHR42791:SF1">
    <property type="entry name" value="N-ACETYLTRANSFERASE DOMAIN-CONTAINING PROTEIN"/>
    <property type="match status" value="1"/>
</dbReference>
<dbReference type="InterPro" id="IPR052523">
    <property type="entry name" value="Trichothecene_AcTrans"/>
</dbReference>
<dbReference type="SUPFAM" id="SSF55729">
    <property type="entry name" value="Acyl-CoA N-acyltransferases (Nat)"/>
    <property type="match status" value="1"/>
</dbReference>
<proteinExistence type="predicted"/>
<protein>
    <recommendedName>
        <fullName evidence="2">N-acetyltransferase domain-containing protein</fullName>
    </recommendedName>
</protein>
<evidence type="ECO:0000259" key="2">
    <source>
        <dbReference type="PROSITE" id="PS51186"/>
    </source>
</evidence>
<keyword evidence="4" id="KW-1185">Reference proteome</keyword>
<organism evidence="3 4">
    <name type="scientific">Mycolicibacterium confluentis</name>
    <dbReference type="NCBI Taxonomy" id="28047"/>
    <lineage>
        <taxon>Bacteria</taxon>
        <taxon>Bacillati</taxon>
        <taxon>Actinomycetota</taxon>
        <taxon>Actinomycetes</taxon>
        <taxon>Mycobacteriales</taxon>
        <taxon>Mycobacteriaceae</taxon>
        <taxon>Mycolicibacterium</taxon>
    </lineage>
</organism>
<feature type="region of interest" description="Disordered" evidence="1">
    <location>
        <begin position="53"/>
        <end position="91"/>
    </location>
</feature>
<reference evidence="3" key="1">
    <citation type="journal article" date="2019" name="Emerg. Microbes Infect.">
        <title>Comprehensive subspecies identification of 175 nontuberculous mycobacteria species based on 7547 genomic profiles.</title>
        <authorList>
            <person name="Matsumoto Y."/>
            <person name="Kinjo T."/>
            <person name="Motooka D."/>
            <person name="Nabeya D."/>
            <person name="Jung N."/>
            <person name="Uechi K."/>
            <person name="Horii T."/>
            <person name="Iida T."/>
            <person name="Fujita J."/>
            <person name="Nakamura S."/>
        </authorList>
    </citation>
    <scope>NUCLEOTIDE SEQUENCE [LARGE SCALE GENOMIC DNA]</scope>
    <source>
        <strain evidence="3">JCM 13671</strain>
    </source>
</reference>
<gene>
    <name evidence="3" type="ORF">MCNF_07880</name>
</gene>
<feature type="compositionally biased region" description="Basic and acidic residues" evidence="1">
    <location>
        <begin position="82"/>
        <end position="91"/>
    </location>
</feature>
<dbReference type="CDD" id="cd04301">
    <property type="entry name" value="NAT_SF"/>
    <property type="match status" value="1"/>
</dbReference>
<feature type="domain" description="N-acetyltransferase" evidence="2">
    <location>
        <begin position="97"/>
        <end position="283"/>
    </location>
</feature>
<dbReference type="InterPro" id="IPR016181">
    <property type="entry name" value="Acyl_CoA_acyltransferase"/>
</dbReference>
<dbReference type="GO" id="GO:0016747">
    <property type="term" value="F:acyltransferase activity, transferring groups other than amino-acyl groups"/>
    <property type="evidence" value="ECO:0007669"/>
    <property type="project" value="InterPro"/>
</dbReference>
<dbReference type="Gene3D" id="3.40.630.30">
    <property type="match status" value="1"/>
</dbReference>
<name>A0A7I7XSX8_9MYCO</name>
<dbReference type="Pfam" id="PF00583">
    <property type="entry name" value="Acetyltransf_1"/>
    <property type="match status" value="1"/>
</dbReference>